<dbReference type="InterPro" id="IPR036291">
    <property type="entry name" value="NAD(P)-bd_dom_sf"/>
</dbReference>
<sequence>MSQPIFSAKTTAEEVAAAFADEIQGKNVLVTGTSLNGVGFETARVLAKYANLVIITGYNAERLKLTEDTIKADVPAANIRPLTLDLSSLASVRKAAAEVNAIPGPLHVLIHNAAATISKFKLSVDNLENQVATNHIGPFLFTKLLAPKILSARTAHYTPRVVFVSSIGHGLGTGVNFDTLGKPDPTKYEPMEAYYQSKSAAVSTAIELCKRSKGQINAYSLNPGAIFTNIMQKEEAIPGLQKLGALDADGQPATDYFKTLGQGAATTLVAAFDPRLNDKPGAYLDDCVVANEAVAPHSSDPANAQRLWTLTEEIIGEKFTF</sequence>
<comment type="caution">
    <text evidence="3">The sequence shown here is derived from an EMBL/GenBank/DDBJ whole genome shotgun (WGS) entry which is preliminary data.</text>
</comment>
<evidence type="ECO:0000256" key="1">
    <source>
        <dbReference type="ARBA" id="ARBA00006484"/>
    </source>
</evidence>
<dbReference type="OrthoDB" id="191139at2759"/>
<evidence type="ECO:0000313" key="4">
    <source>
        <dbReference type="Proteomes" id="UP000623467"/>
    </source>
</evidence>
<comment type="similarity">
    <text evidence="1">Belongs to the short-chain dehydrogenases/reductases (SDR) family.</text>
</comment>
<reference evidence="3" key="1">
    <citation type="submission" date="2020-05" db="EMBL/GenBank/DDBJ databases">
        <title>Mycena genomes resolve the evolution of fungal bioluminescence.</title>
        <authorList>
            <person name="Tsai I.J."/>
        </authorList>
    </citation>
    <scope>NUCLEOTIDE SEQUENCE</scope>
    <source>
        <strain evidence="3">160909Yilan</strain>
    </source>
</reference>
<keyword evidence="2" id="KW-0560">Oxidoreductase</keyword>
<accession>A0A8H6YG71</accession>
<keyword evidence="4" id="KW-1185">Reference proteome</keyword>
<proteinExistence type="inferred from homology"/>
<gene>
    <name evidence="3" type="ORF">MSAN_01335500</name>
</gene>
<dbReference type="AlphaFoldDB" id="A0A8H6YG71"/>
<organism evidence="3 4">
    <name type="scientific">Mycena sanguinolenta</name>
    <dbReference type="NCBI Taxonomy" id="230812"/>
    <lineage>
        <taxon>Eukaryota</taxon>
        <taxon>Fungi</taxon>
        <taxon>Dikarya</taxon>
        <taxon>Basidiomycota</taxon>
        <taxon>Agaricomycotina</taxon>
        <taxon>Agaricomycetes</taxon>
        <taxon>Agaricomycetidae</taxon>
        <taxon>Agaricales</taxon>
        <taxon>Marasmiineae</taxon>
        <taxon>Mycenaceae</taxon>
        <taxon>Mycena</taxon>
    </lineage>
</organism>
<protein>
    <submittedName>
        <fullName evidence="3">Short-chain dehydrogenase/reductase family protein</fullName>
    </submittedName>
</protein>
<dbReference type="EMBL" id="JACAZH010000010">
    <property type="protein sequence ID" value="KAF7357395.1"/>
    <property type="molecule type" value="Genomic_DNA"/>
</dbReference>
<name>A0A8H6YG71_9AGAR</name>
<evidence type="ECO:0000256" key="2">
    <source>
        <dbReference type="ARBA" id="ARBA00023002"/>
    </source>
</evidence>
<dbReference type="PANTHER" id="PTHR24320:SF283">
    <property type="entry name" value="RETINOL DEHYDROGENASE 11"/>
    <property type="match status" value="1"/>
</dbReference>
<dbReference type="InterPro" id="IPR002347">
    <property type="entry name" value="SDR_fam"/>
</dbReference>
<dbReference type="SUPFAM" id="SSF51735">
    <property type="entry name" value="NAD(P)-binding Rossmann-fold domains"/>
    <property type="match status" value="1"/>
</dbReference>
<dbReference type="Proteomes" id="UP000623467">
    <property type="component" value="Unassembled WGS sequence"/>
</dbReference>
<dbReference type="Pfam" id="PF00106">
    <property type="entry name" value="adh_short"/>
    <property type="match status" value="1"/>
</dbReference>
<dbReference type="PANTHER" id="PTHR24320">
    <property type="entry name" value="RETINOL DEHYDROGENASE"/>
    <property type="match status" value="1"/>
</dbReference>
<dbReference type="Gene3D" id="3.40.50.720">
    <property type="entry name" value="NAD(P)-binding Rossmann-like Domain"/>
    <property type="match status" value="1"/>
</dbReference>
<evidence type="ECO:0000313" key="3">
    <source>
        <dbReference type="EMBL" id="KAF7357395.1"/>
    </source>
</evidence>
<dbReference type="GO" id="GO:0016491">
    <property type="term" value="F:oxidoreductase activity"/>
    <property type="evidence" value="ECO:0007669"/>
    <property type="project" value="UniProtKB-KW"/>
</dbReference>